<feature type="transmembrane region" description="Helical" evidence="2">
    <location>
        <begin position="245"/>
        <end position="269"/>
    </location>
</feature>
<name>A0AAV9X206_9PEZI</name>
<dbReference type="EMBL" id="JAVHJO010000012">
    <property type="protein sequence ID" value="KAK6531991.1"/>
    <property type="molecule type" value="Genomic_DNA"/>
</dbReference>
<evidence type="ECO:0000256" key="3">
    <source>
        <dbReference type="SAM" id="SignalP"/>
    </source>
</evidence>
<keyword evidence="5" id="KW-1185">Reference proteome</keyword>
<keyword evidence="3" id="KW-0732">Signal</keyword>
<reference evidence="4 5" key="1">
    <citation type="submission" date="2019-10" db="EMBL/GenBank/DDBJ databases">
        <authorList>
            <person name="Palmer J.M."/>
        </authorList>
    </citation>
    <scope>NUCLEOTIDE SEQUENCE [LARGE SCALE GENOMIC DNA]</scope>
    <source>
        <strain evidence="4 5">TWF694</strain>
    </source>
</reference>
<protein>
    <submittedName>
        <fullName evidence="4">Uncharacterized protein</fullName>
    </submittedName>
</protein>
<dbReference type="Proteomes" id="UP001365542">
    <property type="component" value="Unassembled WGS sequence"/>
</dbReference>
<feature type="compositionally biased region" description="Low complexity" evidence="1">
    <location>
        <begin position="216"/>
        <end position="239"/>
    </location>
</feature>
<comment type="caution">
    <text evidence="4">The sequence shown here is derived from an EMBL/GenBank/DDBJ whole genome shotgun (WGS) entry which is preliminary data.</text>
</comment>
<sequence length="270" mass="27421">MPSLSKIVATSFVLGVALAQSSTPGVNQSCRPTGDPTCNYICVQPGDKDFCSPIDQTNALIGCQKCAAQSTQEACPLANFWTPLCAYTCTVPGSLGKCFASKQTGADVVGCTQCPGAPPDTAIDQSCRPTGDPACNYICVKPGVKDFCSPLDQSNALISCQKCAAQSTQEACPVAELWTPLCAYTCTVPGSLGKCYPDLQTGSNVIGCTQCPRGVSSGSSTGGSPTTIISGGNSSTSATQTPPPAYTGAATSLGVNVAAVFGLIAAFAFY</sequence>
<evidence type="ECO:0000313" key="4">
    <source>
        <dbReference type="EMBL" id="KAK6531991.1"/>
    </source>
</evidence>
<organism evidence="4 5">
    <name type="scientific">Orbilia ellipsospora</name>
    <dbReference type="NCBI Taxonomy" id="2528407"/>
    <lineage>
        <taxon>Eukaryota</taxon>
        <taxon>Fungi</taxon>
        <taxon>Dikarya</taxon>
        <taxon>Ascomycota</taxon>
        <taxon>Pezizomycotina</taxon>
        <taxon>Orbiliomycetes</taxon>
        <taxon>Orbiliales</taxon>
        <taxon>Orbiliaceae</taxon>
        <taxon>Orbilia</taxon>
    </lineage>
</organism>
<proteinExistence type="predicted"/>
<keyword evidence="2" id="KW-0812">Transmembrane</keyword>
<evidence type="ECO:0000256" key="1">
    <source>
        <dbReference type="SAM" id="MobiDB-lite"/>
    </source>
</evidence>
<accession>A0AAV9X206</accession>
<feature type="region of interest" description="Disordered" evidence="1">
    <location>
        <begin position="215"/>
        <end position="243"/>
    </location>
</feature>
<dbReference type="AlphaFoldDB" id="A0AAV9X206"/>
<keyword evidence="2" id="KW-1133">Transmembrane helix</keyword>
<evidence type="ECO:0000313" key="5">
    <source>
        <dbReference type="Proteomes" id="UP001365542"/>
    </source>
</evidence>
<feature type="chain" id="PRO_5043765656" evidence="3">
    <location>
        <begin position="20"/>
        <end position="270"/>
    </location>
</feature>
<keyword evidence="2" id="KW-0472">Membrane</keyword>
<feature type="signal peptide" evidence="3">
    <location>
        <begin position="1"/>
        <end position="19"/>
    </location>
</feature>
<gene>
    <name evidence="4" type="ORF">TWF694_003154</name>
</gene>
<evidence type="ECO:0000256" key="2">
    <source>
        <dbReference type="SAM" id="Phobius"/>
    </source>
</evidence>